<dbReference type="STRING" id="1117702.AQZ52_05595"/>
<keyword evidence="2" id="KW-1185">Reference proteome</keyword>
<dbReference type="Proteomes" id="UP000058012">
    <property type="component" value="Unassembled WGS sequence"/>
</dbReference>
<proteinExistence type="predicted"/>
<evidence type="ECO:0000313" key="1">
    <source>
        <dbReference type="EMBL" id="KUR72704.1"/>
    </source>
</evidence>
<sequence length="91" mass="9514">MPTITLPPRCDRAAAEALLPEMVAGLGSGALHINARECTQIGQAMLQLLVSARRTGDGAVIEPSDHLRETARQLGLEAELFDEAGHVGVGA</sequence>
<dbReference type="AlphaFoldDB" id="A0A117UXK3"/>
<protein>
    <submittedName>
        <fullName evidence="1">Chemotaxis protein CheX</fullName>
    </submittedName>
</protein>
<dbReference type="OrthoDB" id="7509077at2"/>
<dbReference type="EMBL" id="LLZS01000003">
    <property type="protein sequence ID" value="KUR72704.1"/>
    <property type="molecule type" value="Genomic_DNA"/>
</dbReference>
<organism evidence="1 2">
    <name type="scientific">Novosphingobium fuchskuhlense</name>
    <dbReference type="NCBI Taxonomy" id="1117702"/>
    <lineage>
        <taxon>Bacteria</taxon>
        <taxon>Pseudomonadati</taxon>
        <taxon>Pseudomonadota</taxon>
        <taxon>Alphaproteobacteria</taxon>
        <taxon>Sphingomonadales</taxon>
        <taxon>Sphingomonadaceae</taxon>
        <taxon>Novosphingobium</taxon>
    </lineage>
</organism>
<dbReference type="RefSeq" id="WP_067907124.1">
    <property type="nucleotide sequence ID" value="NZ_KQ954244.1"/>
</dbReference>
<evidence type="ECO:0000313" key="2">
    <source>
        <dbReference type="Proteomes" id="UP000058012"/>
    </source>
</evidence>
<name>A0A117UXK3_9SPHN</name>
<accession>A0A117UXK3</accession>
<comment type="caution">
    <text evidence="1">The sequence shown here is derived from an EMBL/GenBank/DDBJ whole genome shotgun (WGS) entry which is preliminary data.</text>
</comment>
<reference evidence="1 2" key="1">
    <citation type="submission" date="2015-10" db="EMBL/GenBank/DDBJ databases">
        <title>Draft genome sequence of Novosphingobium fuchskuhlense DSM 25065 isolated from a surface water sample of the southwest basin of Lake Grosse Fuchskuhle.</title>
        <authorList>
            <person name="Ruckert C."/>
            <person name="Winkler A."/>
            <person name="Glaeser J."/>
            <person name="Grossart H.-P."/>
            <person name="Kalinowski J."/>
            <person name="Glaeser S."/>
        </authorList>
    </citation>
    <scope>NUCLEOTIDE SEQUENCE [LARGE SCALE GENOMIC DNA]</scope>
    <source>
        <strain evidence="1 2">FNE08-7</strain>
    </source>
</reference>
<gene>
    <name evidence="1" type="ORF">AQZ52_05595</name>
</gene>